<feature type="compositionally biased region" description="Polar residues" evidence="8">
    <location>
        <begin position="9"/>
        <end position="18"/>
    </location>
</feature>
<proteinExistence type="inferred from homology"/>
<keyword evidence="5" id="KW-0690">Ribosome biogenesis</keyword>
<dbReference type="SUPFAM" id="SSF52954">
    <property type="entry name" value="Class II aaRS ABD-related"/>
    <property type="match status" value="1"/>
</dbReference>
<evidence type="ECO:0000256" key="5">
    <source>
        <dbReference type="ARBA" id="ARBA00022517"/>
    </source>
</evidence>
<feature type="domain" description="Brix" evidence="9">
    <location>
        <begin position="75"/>
        <end position="264"/>
    </location>
</feature>
<dbReference type="Pfam" id="PF04427">
    <property type="entry name" value="Brix"/>
    <property type="match status" value="1"/>
</dbReference>
<evidence type="ECO:0000256" key="3">
    <source>
        <dbReference type="ARBA" id="ARBA00006369"/>
    </source>
</evidence>
<gene>
    <name evidence="11" type="primary">BRIX1</name>
</gene>
<evidence type="ECO:0000256" key="4">
    <source>
        <dbReference type="ARBA" id="ARBA00020522"/>
    </source>
</evidence>
<dbReference type="Proteomes" id="UP001318040">
    <property type="component" value="Chromosome 1"/>
</dbReference>
<feature type="compositionally biased region" description="Basic residues" evidence="8">
    <location>
        <begin position="360"/>
        <end position="374"/>
    </location>
</feature>
<evidence type="ECO:0000256" key="2">
    <source>
        <dbReference type="ARBA" id="ARBA00004604"/>
    </source>
</evidence>
<dbReference type="RefSeq" id="XP_032811357.1">
    <property type="nucleotide sequence ID" value="XM_032955466.1"/>
</dbReference>
<reference evidence="11" key="1">
    <citation type="submission" date="2025-08" db="UniProtKB">
        <authorList>
            <consortium name="RefSeq"/>
        </authorList>
    </citation>
    <scope>IDENTIFICATION</scope>
    <source>
        <tissue evidence="11">Sperm</tissue>
    </source>
</reference>
<keyword evidence="10" id="KW-1185">Reference proteome</keyword>
<dbReference type="AlphaFoldDB" id="A0AAJ7WVI0"/>
<accession>A0AAJ7WVI0</accession>
<feature type="region of interest" description="Disordered" evidence="8">
    <location>
        <begin position="1"/>
        <end position="60"/>
    </location>
</feature>
<dbReference type="SMART" id="SM00879">
    <property type="entry name" value="Brix"/>
    <property type="match status" value="1"/>
</dbReference>
<dbReference type="GO" id="GO:0006364">
    <property type="term" value="P:rRNA processing"/>
    <property type="evidence" value="ECO:0007669"/>
    <property type="project" value="InterPro"/>
</dbReference>
<name>A0AAJ7WVI0_PETMA</name>
<dbReference type="InterPro" id="IPR007109">
    <property type="entry name" value="Brix"/>
</dbReference>
<dbReference type="GO" id="GO:0019843">
    <property type="term" value="F:rRNA binding"/>
    <property type="evidence" value="ECO:0007669"/>
    <property type="project" value="InterPro"/>
</dbReference>
<organism evidence="10 11">
    <name type="scientific">Petromyzon marinus</name>
    <name type="common">Sea lamprey</name>
    <dbReference type="NCBI Taxonomy" id="7757"/>
    <lineage>
        <taxon>Eukaryota</taxon>
        <taxon>Metazoa</taxon>
        <taxon>Chordata</taxon>
        <taxon>Craniata</taxon>
        <taxon>Vertebrata</taxon>
        <taxon>Cyclostomata</taxon>
        <taxon>Hyperoartia</taxon>
        <taxon>Petromyzontiformes</taxon>
        <taxon>Petromyzontidae</taxon>
        <taxon>Petromyzon</taxon>
    </lineage>
</organism>
<protein>
    <recommendedName>
        <fullName evidence="4">Ribosome biogenesis protein BRX1 homolog</fullName>
    </recommendedName>
    <alternativeName>
        <fullName evidence="7">Brix domain-containing protein 2</fullName>
    </alternativeName>
</protein>
<evidence type="ECO:0000256" key="6">
    <source>
        <dbReference type="ARBA" id="ARBA00023242"/>
    </source>
</evidence>
<dbReference type="PANTHER" id="PTHR13634:SF0">
    <property type="entry name" value="RIBOSOME BIOGENESIS PROTEIN BRX1 HOMOLOG"/>
    <property type="match status" value="1"/>
</dbReference>
<dbReference type="Gene3D" id="3.40.50.10480">
    <property type="entry name" value="Probable brix-domain ribosomal biogenesis protein"/>
    <property type="match status" value="1"/>
</dbReference>
<evidence type="ECO:0000313" key="10">
    <source>
        <dbReference type="Proteomes" id="UP001318040"/>
    </source>
</evidence>
<evidence type="ECO:0000313" key="11">
    <source>
        <dbReference type="RefSeq" id="XP_032811357.1"/>
    </source>
</evidence>
<comment type="function">
    <text evidence="1">Required for biogenesis of the 60S ribosomal subunit.</text>
</comment>
<dbReference type="KEGG" id="pmrn:116942957"/>
<evidence type="ECO:0000256" key="8">
    <source>
        <dbReference type="SAM" id="MobiDB-lite"/>
    </source>
</evidence>
<feature type="compositionally biased region" description="Basic and acidic residues" evidence="8">
    <location>
        <begin position="43"/>
        <end position="58"/>
    </location>
</feature>
<evidence type="ECO:0000259" key="9">
    <source>
        <dbReference type="PROSITE" id="PS50833"/>
    </source>
</evidence>
<dbReference type="InterPro" id="IPR026532">
    <property type="entry name" value="BRX1"/>
</dbReference>
<feature type="region of interest" description="Disordered" evidence="8">
    <location>
        <begin position="275"/>
        <end position="391"/>
    </location>
</feature>
<dbReference type="GO" id="GO:0005730">
    <property type="term" value="C:nucleolus"/>
    <property type="evidence" value="ECO:0007669"/>
    <property type="project" value="UniProtKB-SubCell"/>
</dbReference>
<dbReference type="CTD" id="55299"/>
<comment type="subcellular location">
    <subcellularLocation>
        <location evidence="2">Nucleus</location>
        <location evidence="2">Nucleolus</location>
    </subcellularLocation>
</comment>
<dbReference type="PANTHER" id="PTHR13634">
    <property type="entry name" value="RIBOSOME BIOGENESIS PROTEIN BRIX"/>
    <property type="match status" value="1"/>
</dbReference>
<dbReference type="FunFam" id="3.40.50.10480:FF:000003">
    <property type="entry name" value="Ribosome biogenesis protein BRX1"/>
    <property type="match status" value="1"/>
</dbReference>
<dbReference type="PROSITE" id="PS50833">
    <property type="entry name" value="BRIX"/>
    <property type="match status" value="1"/>
</dbReference>
<keyword evidence="6" id="KW-0539">Nucleus</keyword>
<comment type="similarity">
    <text evidence="3">Belongs to the BRX1 family.</text>
</comment>
<evidence type="ECO:0000256" key="1">
    <source>
        <dbReference type="ARBA" id="ARBA00003439"/>
    </source>
</evidence>
<evidence type="ECO:0000256" key="7">
    <source>
        <dbReference type="ARBA" id="ARBA00033181"/>
    </source>
</evidence>
<dbReference type="GO" id="GO:0000027">
    <property type="term" value="P:ribosomal large subunit assembly"/>
    <property type="evidence" value="ECO:0007669"/>
    <property type="project" value="TreeGrafter"/>
</dbReference>
<sequence length="391" mass="44510">MAAYRQRMRLQQESNSVGSKKRRRANVAGDDGGNDAKKAKKGKNAEKSQAEEDARKPTETVIPLPVSRGRWTNKERVLIFSSRGINYRTRHLMQDLRSIMPHSKPDTKMDRKDKLFVVNEICEMKNCNKCIYFEAKKKMDLYMWISNVPHGPSAKFLVQNVHTMAELKLTGNCLKGSRPLLSFDPTFDTVPHYAILKELFTQTFATPHYHPKSQPFVDHVLSFSIADHRIWIRNFQIVEEDGQLVEMGPRFVLQLIRLFQGSFGGPTLYENTHYLSPNTHRRQLRQQQTATLREKLKQKQQEQQQDGPRADLRALPEDPTEGVFVGPPAPARPAAGPHHDGDDGGGGRPRRPPAHDTSRPGHKKKGAKPLKRSRWAMEKRSRMGAAGTLRS</sequence>